<evidence type="ECO:0000256" key="1">
    <source>
        <dbReference type="ARBA" id="ARBA00022801"/>
    </source>
</evidence>
<dbReference type="SUPFAM" id="SSF53474">
    <property type="entry name" value="alpha/beta-Hydrolases"/>
    <property type="match status" value="1"/>
</dbReference>
<dbReference type="InterPro" id="IPR029058">
    <property type="entry name" value="AB_hydrolase_fold"/>
</dbReference>
<dbReference type="AlphaFoldDB" id="A0A423XB76"/>
<dbReference type="InterPro" id="IPR050266">
    <property type="entry name" value="AB_hydrolase_sf"/>
</dbReference>
<dbReference type="PANTHER" id="PTHR43798:SF31">
    <property type="entry name" value="AB HYDROLASE SUPERFAMILY PROTEIN YCLE"/>
    <property type="match status" value="1"/>
</dbReference>
<evidence type="ECO:0000259" key="2">
    <source>
        <dbReference type="Pfam" id="PF00561"/>
    </source>
</evidence>
<dbReference type="Proteomes" id="UP000285146">
    <property type="component" value="Unassembled WGS sequence"/>
</dbReference>
<keyword evidence="1" id="KW-0378">Hydrolase</keyword>
<dbReference type="InterPro" id="IPR000073">
    <property type="entry name" value="AB_hydrolase_1"/>
</dbReference>
<reference evidence="3 4" key="1">
    <citation type="submission" date="2015-09" db="EMBL/GenBank/DDBJ databases">
        <title>Host preference determinants of Valsa canker pathogens revealed by comparative genomics.</title>
        <authorList>
            <person name="Yin Z."/>
            <person name="Huang L."/>
        </authorList>
    </citation>
    <scope>NUCLEOTIDE SEQUENCE [LARGE SCALE GENOMIC DNA]</scope>
    <source>
        <strain evidence="3 4">SXYLt</strain>
    </source>
</reference>
<dbReference type="GO" id="GO:0016020">
    <property type="term" value="C:membrane"/>
    <property type="evidence" value="ECO:0007669"/>
    <property type="project" value="TreeGrafter"/>
</dbReference>
<keyword evidence="4" id="KW-1185">Reference proteome</keyword>
<dbReference type="EMBL" id="LKEB01000021">
    <property type="protein sequence ID" value="ROW13160.1"/>
    <property type="molecule type" value="Genomic_DNA"/>
</dbReference>
<evidence type="ECO:0000313" key="4">
    <source>
        <dbReference type="Proteomes" id="UP000285146"/>
    </source>
</evidence>
<dbReference type="Pfam" id="PF00561">
    <property type="entry name" value="Abhydrolase_1"/>
    <property type="match status" value="1"/>
</dbReference>
<dbReference type="OrthoDB" id="408373at2759"/>
<feature type="domain" description="AB hydrolase-1" evidence="2">
    <location>
        <begin position="32"/>
        <end position="270"/>
    </location>
</feature>
<name>A0A423XB76_9PEZI</name>
<evidence type="ECO:0000313" key="3">
    <source>
        <dbReference type="EMBL" id="ROW13160.1"/>
    </source>
</evidence>
<proteinExistence type="predicted"/>
<protein>
    <recommendedName>
        <fullName evidence="2">AB hydrolase-1 domain-containing protein</fullName>
    </recommendedName>
</protein>
<comment type="caution">
    <text evidence="3">The sequence shown here is derived from an EMBL/GenBank/DDBJ whole genome shotgun (WGS) entry which is preliminary data.</text>
</comment>
<gene>
    <name evidence="3" type="ORF">VPNG_04891</name>
</gene>
<dbReference type="PANTHER" id="PTHR43798">
    <property type="entry name" value="MONOACYLGLYCEROL LIPASE"/>
    <property type="match status" value="1"/>
</dbReference>
<dbReference type="InParanoid" id="A0A423XB76"/>
<dbReference type="Gene3D" id="3.40.50.1820">
    <property type="entry name" value="alpha/beta hydrolase"/>
    <property type="match status" value="1"/>
</dbReference>
<sequence length="284" mass="31012">MASSTSTSGFVSTNDGVRLAYTQTGPSSGRNILFISGWRQTAAQWRKQVSHFQRTHRVTTYDHRGHGDSDEPGFGHRVYRYAADLLDVLTSLELTGVNVVAHSLGCSVAWAFFDIFPSRARERISGLVLVDQSPCMVADPAWAPEQAGQLAAVFSPGTAYDLAGTMHEATAGLVARMFTAGVTGEDRQWALQRSYMMSDESAAALLRDHASMDWRDVLPRLGVPTLLVAVEGSLFPAEGIRAVGEKIPGAKVVTFGKEEGGSHMMFWENPERFNEVVEGFVKQQ</sequence>
<dbReference type="GO" id="GO:0016787">
    <property type="term" value="F:hydrolase activity"/>
    <property type="evidence" value="ECO:0007669"/>
    <property type="project" value="UniProtKB-KW"/>
</dbReference>
<organism evidence="3 4">
    <name type="scientific">Cytospora leucostoma</name>
    <dbReference type="NCBI Taxonomy" id="1230097"/>
    <lineage>
        <taxon>Eukaryota</taxon>
        <taxon>Fungi</taxon>
        <taxon>Dikarya</taxon>
        <taxon>Ascomycota</taxon>
        <taxon>Pezizomycotina</taxon>
        <taxon>Sordariomycetes</taxon>
        <taxon>Sordariomycetidae</taxon>
        <taxon>Diaporthales</taxon>
        <taxon>Cytosporaceae</taxon>
        <taxon>Cytospora</taxon>
    </lineage>
</organism>
<dbReference type="STRING" id="1230097.A0A423XB76"/>
<accession>A0A423XB76</accession>